<sequence>MTTTPSARAVSQYATTTDNLTARIALHAYGTNPQDWFSWLGERLPLTGEVLEVGAGTGELWRRVERPAAGLRLTLTDFSPAMCARLREVPGARVQRCDATRLPYADAAFDAVIANHMLYHLDDPDAALREFARVLRPGGRLAVALNGRDHLAELDTLGPAVDRAQVAAGFHQDGTTAEEAPARIAAHLDDVTVERYPDELAVPTVEPVLAYLASMVGPLTAAQESAVQDRVRARIEAEGAFRVRKHTVLISATRGPR</sequence>
<keyword evidence="3" id="KW-1185">Reference proteome</keyword>
<protein>
    <submittedName>
        <fullName evidence="2">Methyltransferase domain-containing protein</fullName>
    </submittedName>
</protein>
<dbReference type="Proteomes" id="UP000199558">
    <property type="component" value="Unassembled WGS sequence"/>
</dbReference>
<evidence type="ECO:0000259" key="1">
    <source>
        <dbReference type="Pfam" id="PF08241"/>
    </source>
</evidence>
<dbReference type="Pfam" id="PF08241">
    <property type="entry name" value="Methyltransf_11"/>
    <property type="match status" value="1"/>
</dbReference>
<dbReference type="EMBL" id="FLRH01000003">
    <property type="protein sequence ID" value="SBT63481.1"/>
    <property type="molecule type" value="Genomic_DNA"/>
</dbReference>
<dbReference type="GO" id="GO:0032259">
    <property type="term" value="P:methylation"/>
    <property type="evidence" value="ECO:0007669"/>
    <property type="project" value="UniProtKB-KW"/>
</dbReference>
<dbReference type="Gene3D" id="3.40.50.150">
    <property type="entry name" value="Vaccinia Virus protein VP39"/>
    <property type="match status" value="1"/>
</dbReference>
<dbReference type="STRING" id="946078.GA0070622_0433"/>
<dbReference type="PANTHER" id="PTHR42912">
    <property type="entry name" value="METHYLTRANSFERASE"/>
    <property type="match status" value="1"/>
</dbReference>
<gene>
    <name evidence="2" type="ORF">GA0070622_0433</name>
</gene>
<dbReference type="AlphaFoldDB" id="A0A1A9B368"/>
<dbReference type="OrthoDB" id="65624at2"/>
<feature type="domain" description="Methyltransferase type 11" evidence="1">
    <location>
        <begin position="51"/>
        <end position="142"/>
    </location>
</feature>
<evidence type="ECO:0000313" key="2">
    <source>
        <dbReference type="EMBL" id="SBT63481.1"/>
    </source>
</evidence>
<keyword evidence="2" id="KW-0489">Methyltransferase</keyword>
<keyword evidence="2" id="KW-0808">Transferase</keyword>
<dbReference type="InterPro" id="IPR050508">
    <property type="entry name" value="Methyltransf_Superfamily"/>
</dbReference>
<dbReference type="GO" id="GO:0008757">
    <property type="term" value="F:S-adenosylmethionine-dependent methyltransferase activity"/>
    <property type="evidence" value="ECO:0007669"/>
    <property type="project" value="InterPro"/>
</dbReference>
<reference evidence="3" key="1">
    <citation type="submission" date="2016-06" db="EMBL/GenBank/DDBJ databases">
        <authorList>
            <person name="Varghese N."/>
            <person name="Submissions Spin"/>
        </authorList>
    </citation>
    <scope>NUCLEOTIDE SEQUENCE [LARGE SCALE GENOMIC DNA]</scope>
    <source>
        <strain evidence="3">DSM 45794</strain>
    </source>
</reference>
<dbReference type="InterPro" id="IPR013216">
    <property type="entry name" value="Methyltransf_11"/>
</dbReference>
<organism evidence="2 3">
    <name type="scientific">Micromonospora sediminicola</name>
    <dbReference type="NCBI Taxonomy" id="946078"/>
    <lineage>
        <taxon>Bacteria</taxon>
        <taxon>Bacillati</taxon>
        <taxon>Actinomycetota</taxon>
        <taxon>Actinomycetes</taxon>
        <taxon>Micromonosporales</taxon>
        <taxon>Micromonosporaceae</taxon>
        <taxon>Micromonospora</taxon>
    </lineage>
</organism>
<dbReference type="InterPro" id="IPR029063">
    <property type="entry name" value="SAM-dependent_MTases_sf"/>
</dbReference>
<evidence type="ECO:0000313" key="3">
    <source>
        <dbReference type="Proteomes" id="UP000199558"/>
    </source>
</evidence>
<accession>A0A1A9B368</accession>
<dbReference type="SUPFAM" id="SSF53335">
    <property type="entry name" value="S-adenosyl-L-methionine-dependent methyltransferases"/>
    <property type="match status" value="1"/>
</dbReference>
<dbReference type="CDD" id="cd02440">
    <property type="entry name" value="AdoMet_MTases"/>
    <property type="match status" value="1"/>
</dbReference>
<name>A0A1A9B368_9ACTN</name>
<proteinExistence type="predicted"/>
<dbReference type="RefSeq" id="WP_091566231.1">
    <property type="nucleotide sequence ID" value="NZ_FLRH01000003.1"/>
</dbReference>